<dbReference type="PANTHER" id="PTHR43101">
    <property type="entry name" value="BETA-FRUCTOSIDASE"/>
    <property type="match status" value="1"/>
</dbReference>
<dbReference type="GO" id="GO:0005975">
    <property type="term" value="P:carbohydrate metabolic process"/>
    <property type="evidence" value="ECO:0007669"/>
    <property type="project" value="InterPro"/>
</dbReference>
<accession>A0A517MUH3</accession>
<dbReference type="KEGG" id="amob:HG15A2_18090"/>
<dbReference type="RefSeq" id="WP_145059704.1">
    <property type="nucleotide sequence ID" value="NZ_CP036263.1"/>
</dbReference>
<reference evidence="6 7" key="1">
    <citation type="submission" date="2019-02" db="EMBL/GenBank/DDBJ databases">
        <title>Deep-cultivation of Planctomycetes and their phenomic and genomic characterization uncovers novel biology.</title>
        <authorList>
            <person name="Wiegand S."/>
            <person name="Jogler M."/>
            <person name="Boedeker C."/>
            <person name="Pinto D."/>
            <person name="Vollmers J."/>
            <person name="Rivas-Marin E."/>
            <person name="Kohn T."/>
            <person name="Peeters S.H."/>
            <person name="Heuer A."/>
            <person name="Rast P."/>
            <person name="Oberbeckmann S."/>
            <person name="Bunk B."/>
            <person name="Jeske O."/>
            <person name="Meyerdierks A."/>
            <person name="Storesund J.E."/>
            <person name="Kallscheuer N."/>
            <person name="Luecker S."/>
            <person name="Lage O.M."/>
            <person name="Pohl T."/>
            <person name="Merkel B.J."/>
            <person name="Hornburger P."/>
            <person name="Mueller R.-W."/>
            <person name="Bruemmer F."/>
            <person name="Labrenz M."/>
            <person name="Spormann A.M."/>
            <person name="Op den Camp H."/>
            <person name="Overmann J."/>
            <person name="Amann R."/>
            <person name="Jetten M.S.M."/>
            <person name="Mascher T."/>
            <person name="Medema M.H."/>
            <person name="Devos D.P."/>
            <person name="Kaster A.-K."/>
            <person name="Ovreas L."/>
            <person name="Rohde M."/>
            <person name="Galperin M.Y."/>
            <person name="Jogler C."/>
        </authorList>
    </citation>
    <scope>NUCLEOTIDE SEQUENCE [LARGE SCALE GENOMIC DNA]</scope>
    <source>
        <strain evidence="6 7">HG15A2</strain>
    </source>
</reference>
<evidence type="ECO:0000256" key="4">
    <source>
        <dbReference type="ARBA" id="ARBA00023295"/>
    </source>
</evidence>
<proteinExistence type="inferred from homology"/>
<dbReference type="InterPro" id="IPR001362">
    <property type="entry name" value="Glyco_hydro_32"/>
</dbReference>
<gene>
    <name evidence="6" type="primary">sacC</name>
    <name evidence="6" type="ORF">HG15A2_18090</name>
</gene>
<evidence type="ECO:0000259" key="5">
    <source>
        <dbReference type="Pfam" id="PF00251"/>
    </source>
</evidence>
<name>A0A517MUH3_9BACT</name>
<keyword evidence="7" id="KW-1185">Reference proteome</keyword>
<keyword evidence="4 6" id="KW-0326">Glycosidase</keyword>
<dbReference type="Gene3D" id="2.115.10.20">
    <property type="entry name" value="Glycosyl hydrolase domain, family 43"/>
    <property type="match status" value="1"/>
</dbReference>
<dbReference type="InterPro" id="IPR023296">
    <property type="entry name" value="Glyco_hydro_beta-prop_sf"/>
</dbReference>
<dbReference type="AlphaFoldDB" id="A0A517MUH3"/>
<dbReference type="Pfam" id="PF00251">
    <property type="entry name" value="Glyco_hydro_32N"/>
    <property type="match status" value="1"/>
</dbReference>
<protein>
    <recommendedName>
        <fullName evidence="2">beta-fructofuranosidase</fullName>
        <ecNumber evidence="2">3.2.1.26</ecNumber>
    </recommendedName>
</protein>
<dbReference type="GO" id="GO:0004564">
    <property type="term" value="F:beta-fructofuranosidase activity"/>
    <property type="evidence" value="ECO:0007669"/>
    <property type="project" value="UniProtKB-EC"/>
</dbReference>
<dbReference type="PANTHER" id="PTHR43101:SF1">
    <property type="entry name" value="BETA-FRUCTOSIDASE"/>
    <property type="match status" value="1"/>
</dbReference>
<dbReference type="OrthoDB" id="9759709at2"/>
<dbReference type="SUPFAM" id="SSF75005">
    <property type="entry name" value="Arabinanase/levansucrase/invertase"/>
    <property type="match status" value="1"/>
</dbReference>
<evidence type="ECO:0000256" key="1">
    <source>
        <dbReference type="ARBA" id="ARBA00009902"/>
    </source>
</evidence>
<evidence type="ECO:0000313" key="7">
    <source>
        <dbReference type="Proteomes" id="UP000319852"/>
    </source>
</evidence>
<evidence type="ECO:0000313" key="6">
    <source>
        <dbReference type="EMBL" id="QDS98528.1"/>
    </source>
</evidence>
<organism evidence="6 7">
    <name type="scientific">Adhaeretor mobilis</name>
    <dbReference type="NCBI Taxonomy" id="1930276"/>
    <lineage>
        <taxon>Bacteria</taxon>
        <taxon>Pseudomonadati</taxon>
        <taxon>Planctomycetota</taxon>
        <taxon>Planctomycetia</taxon>
        <taxon>Pirellulales</taxon>
        <taxon>Lacipirellulaceae</taxon>
        <taxon>Adhaeretor</taxon>
    </lineage>
</organism>
<evidence type="ECO:0000256" key="3">
    <source>
        <dbReference type="ARBA" id="ARBA00022801"/>
    </source>
</evidence>
<feature type="domain" description="Glycosyl hydrolase family 32 N-terminal" evidence="5">
    <location>
        <begin position="44"/>
        <end position="270"/>
    </location>
</feature>
<dbReference type="EC" id="3.2.1.26" evidence="2"/>
<dbReference type="InterPro" id="IPR051214">
    <property type="entry name" value="GH32_Enzymes"/>
</dbReference>
<dbReference type="Proteomes" id="UP000319852">
    <property type="component" value="Chromosome"/>
</dbReference>
<comment type="similarity">
    <text evidence="1">Belongs to the glycosyl hydrolase 32 family.</text>
</comment>
<dbReference type="EMBL" id="CP036263">
    <property type="protein sequence ID" value="QDS98528.1"/>
    <property type="molecule type" value="Genomic_DNA"/>
</dbReference>
<evidence type="ECO:0000256" key="2">
    <source>
        <dbReference type="ARBA" id="ARBA00012758"/>
    </source>
</evidence>
<dbReference type="InterPro" id="IPR013148">
    <property type="entry name" value="Glyco_hydro_32_N"/>
</dbReference>
<dbReference type="SMART" id="SM00640">
    <property type="entry name" value="Glyco_32"/>
    <property type="match status" value="1"/>
</dbReference>
<sequence>MPEHLYRWDNWTTRSRIDNRLHRFSLTAPRELNPDERHLNAIISHWVSTDGTSWEPWGAALSPGKEGAPDEQAVWSGSAVDLPTGLALFYTGVSRGPQSRQTICVAFSGNGRDFIKHPTPILEPCPDGYDITDTDGVIMSWRDPHVFNLPADNSWHMLFGAKHTGDTPRGTIGHAVAEDDTLLRWNLRPPLDLPSNYTQMECPSILLSGKQIFLVCSSKDHLVPDEKQAGLATRVFSAKDIDGPWKAAGPDGSDLLLDWRAHCYALAFLPADPSNNSAALAGFSTRNAERPYSWSPPLAVHREGDRLILDNP</sequence>
<keyword evidence="3 6" id="KW-0378">Hydrolase</keyword>